<feature type="transmembrane region" description="Helical" evidence="5">
    <location>
        <begin position="56"/>
        <end position="75"/>
    </location>
</feature>
<name>A0A0L8HY79_OCTBM</name>
<accession>A0A0L8HY79</accession>
<evidence type="ECO:0000256" key="1">
    <source>
        <dbReference type="ARBA" id="ARBA00004141"/>
    </source>
</evidence>
<dbReference type="InterPro" id="IPR053231">
    <property type="entry name" value="GPCR_LN-TM7"/>
</dbReference>
<feature type="transmembrane region" description="Helical" evidence="5">
    <location>
        <begin position="27"/>
        <end position="49"/>
    </location>
</feature>
<feature type="domain" description="G-protein coupled receptors family 2 profile 2" evidence="6">
    <location>
        <begin position="86"/>
        <end position="264"/>
    </location>
</feature>
<dbReference type="KEGG" id="obi:106867858"/>
<protein>
    <recommendedName>
        <fullName evidence="6">G-protein coupled receptors family 2 profile 2 domain-containing protein</fullName>
    </recommendedName>
</protein>
<dbReference type="PANTHER" id="PTHR45902:SF4">
    <property type="entry name" value="G-PROTEIN COUPLED RECEPTORS FAMILY 2 PROFILE 2 DOMAIN-CONTAINING PROTEIN"/>
    <property type="match status" value="1"/>
</dbReference>
<comment type="subcellular location">
    <subcellularLocation>
        <location evidence="1">Membrane</location>
        <topology evidence="1">Multi-pass membrane protein</topology>
    </subcellularLocation>
</comment>
<evidence type="ECO:0000256" key="4">
    <source>
        <dbReference type="ARBA" id="ARBA00023136"/>
    </source>
</evidence>
<evidence type="ECO:0000256" key="3">
    <source>
        <dbReference type="ARBA" id="ARBA00022989"/>
    </source>
</evidence>
<dbReference type="AlphaFoldDB" id="A0A0L8HY79"/>
<sequence length="305" mass="34721">MSVMYVFLTQMGNYTVPEYHQPMMEQATVASIGCSFAGTMLIHFTWVYLGLGSDNFFISGNLATIVTTAQAGLMGLENTYPDKGFCIAATVAIVFLFTSAYSWMFLFACWKLADCTIGVHGSKHFRRIMYIIVGYGVPWAGIIPILLYYPDNLINGKICWLTEWTQWIFMGPLYCILGFNQLVMLLSLWNRWKKDCEKEERRSMKQKLTNLAVTFFGEMHLFGTGWLLGLVPLTGYSTLPFGWAFILIAGPQNFYMFFLYYCTHKDVLSLLASHYEDTVEATLEEIRKKKAQRGGRSSDTEEGSD</sequence>
<dbReference type="PROSITE" id="PS50261">
    <property type="entry name" value="G_PROTEIN_RECEP_F2_4"/>
    <property type="match status" value="1"/>
</dbReference>
<feature type="transmembrane region" description="Helical" evidence="5">
    <location>
        <begin position="128"/>
        <end position="149"/>
    </location>
</feature>
<dbReference type="InterPro" id="IPR017981">
    <property type="entry name" value="GPCR_2-like_7TM"/>
</dbReference>
<organism evidence="7">
    <name type="scientific">Octopus bimaculoides</name>
    <name type="common">California two-spotted octopus</name>
    <dbReference type="NCBI Taxonomy" id="37653"/>
    <lineage>
        <taxon>Eukaryota</taxon>
        <taxon>Metazoa</taxon>
        <taxon>Spiralia</taxon>
        <taxon>Lophotrochozoa</taxon>
        <taxon>Mollusca</taxon>
        <taxon>Cephalopoda</taxon>
        <taxon>Coleoidea</taxon>
        <taxon>Octopodiformes</taxon>
        <taxon>Octopoda</taxon>
        <taxon>Incirrata</taxon>
        <taxon>Octopodidae</taxon>
        <taxon>Octopus</taxon>
    </lineage>
</organism>
<keyword evidence="2 5" id="KW-0812">Transmembrane</keyword>
<dbReference type="PANTHER" id="PTHR45902">
    <property type="entry name" value="LATROPHILIN RECEPTOR-LIKE PROTEIN A"/>
    <property type="match status" value="1"/>
</dbReference>
<dbReference type="OrthoDB" id="347083at2759"/>
<evidence type="ECO:0000256" key="5">
    <source>
        <dbReference type="SAM" id="Phobius"/>
    </source>
</evidence>
<feature type="transmembrane region" description="Helical" evidence="5">
    <location>
        <begin position="169"/>
        <end position="189"/>
    </location>
</feature>
<dbReference type="GO" id="GO:0007166">
    <property type="term" value="P:cell surface receptor signaling pathway"/>
    <property type="evidence" value="ECO:0007669"/>
    <property type="project" value="InterPro"/>
</dbReference>
<reference evidence="7" key="1">
    <citation type="submission" date="2015-07" db="EMBL/GenBank/DDBJ databases">
        <title>MeaNS - Measles Nucleotide Surveillance Program.</title>
        <authorList>
            <person name="Tran T."/>
            <person name="Druce J."/>
        </authorList>
    </citation>
    <scope>NUCLEOTIDE SEQUENCE</scope>
    <source>
        <strain evidence="7">UCB-OBI-ISO-001</strain>
        <tissue evidence="7">Gonad</tissue>
    </source>
</reference>
<feature type="transmembrane region" description="Helical" evidence="5">
    <location>
        <begin position="241"/>
        <end position="261"/>
    </location>
</feature>
<dbReference type="Pfam" id="PF00002">
    <property type="entry name" value="7tm_2"/>
    <property type="match status" value="1"/>
</dbReference>
<keyword evidence="4 5" id="KW-0472">Membrane</keyword>
<dbReference type="InterPro" id="IPR000832">
    <property type="entry name" value="GPCR_2_secretin-like"/>
</dbReference>
<evidence type="ECO:0000313" key="7">
    <source>
        <dbReference type="EMBL" id="KOF94129.1"/>
    </source>
</evidence>
<dbReference type="Gene3D" id="1.20.1070.10">
    <property type="entry name" value="Rhodopsin 7-helix transmembrane proteins"/>
    <property type="match status" value="1"/>
</dbReference>
<feature type="transmembrane region" description="Helical" evidence="5">
    <location>
        <begin position="210"/>
        <end position="229"/>
    </location>
</feature>
<gene>
    <name evidence="7" type="ORF">OCBIM_22002607mg</name>
</gene>
<evidence type="ECO:0000256" key="2">
    <source>
        <dbReference type="ARBA" id="ARBA00022692"/>
    </source>
</evidence>
<keyword evidence="3 5" id="KW-1133">Transmembrane helix</keyword>
<evidence type="ECO:0000259" key="6">
    <source>
        <dbReference type="PROSITE" id="PS50261"/>
    </source>
</evidence>
<dbReference type="EMBL" id="KQ417023">
    <property type="protein sequence ID" value="KOF94129.1"/>
    <property type="molecule type" value="Genomic_DNA"/>
</dbReference>
<dbReference type="GO" id="GO:0004930">
    <property type="term" value="F:G protein-coupled receptor activity"/>
    <property type="evidence" value="ECO:0007669"/>
    <property type="project" value="InterPro"/>
</dbReference>
<feature type="transmembrane region" description="Helical" evidence="5">
    <location>
        <begin position="87"/>
        <end position="107"/>
    </location>
</feature>
<dbReference type="GO" id="GO:0016020">
    <property type="term" value="C:membrane"/>
    <property type="evidence" value="ECO:0007669"/>
    <property type="project" value="UniProtKB-SubCell"/>
</dbReference>
<proteinExistence type="predicted"/>